<dbReference type="FunFam" id="1.10.418.10:FF:000020">
    <property type="entry name" value="Cytospin-A isoform 1"/>
    <property type="match status" value="1"/>
</dbReference>
<comment type="caution">
    <text evidence="6">The sequence shown here is derived from an EMBL/GenBank/DDBJ whole genome shotgun (WGS) entry which is preliminary data.</text>
</comment>
<feature type="coiled-coil region" evidence="3">
    <location>
        <begin position="255"/>
        <end position="296"/>
    </location>
</feature>
<accession>A0A8S3ZGA6</accession>
<dbReference type="InterPro" id="IPR050540">
    <property type="entry name" value="F-actin_Monoox_Mical"/>
</dbReference>
<evidence type="ECO:0000256" key="4">
    <source>
        <dbReference type="SAM" id="MobiDB-lite"/>
    </source>
</evidence>
<evidence type="ECO:0000256" key="2">
    <source>
        <dbReference type="ARBA" id="ARBA00023054"/>
    </source>
</evidence>
<dbReference type="PROSITE" id="PS50021">
    <property type="entry name" value="CH"/>
    <property type="match status" value="1"/>
</dbReference>
<dbReference type="SUPFAM" id="SSF57997">
    <property type="entry name" value="Tropomyosin"/>
    <property type="match status" value="1"/>
</dbReference>
<feature type="coiled-coil region" evidence="3">
    <location>
        <begin position="153"/>
        <end position="229"/>
    </location>
</feature>
<reference evidence="6" key="1">
    <citation type="submission" date="2021-04" db="EMBL/GenBank/DDBJ databases">
        <authorList>
            <consortium name="Molecular Ecology Group"/>
        </authorList>
    </citation>
    <scope>NUCLEOTIDE SEQUENCE</scope>
</reference>
<dbReference type="CDD" id="cd21199">
    <property type="entry name" value="CH_CYTS"/>
    <property type="match status" value="1"/>
</dbReference>
<dbReference type="Gene3D" id="1.10.418.10">
    <property type="entry name" value="Calponin-like domain"/>
    <property type="match status" value="1"/>
</dbReference>
<feature type="domain" description="Calponin-homology (CH)" evidence="5">
    <location>
        <begin position="503"/>
        <end position="608"/>
    </location>
</feature>
<dbReference type="SUPFAM" id="SSF47576">
    <property type="entry name" value="Calponin-homology domain, CH-domain"/>
    <property type="match status" value="1"/>
</dbReference>
<dbReference type="PANTHER" id="PTHR23167:SF69">
    <property type="entry name" value="FI18193P1"/>
    <property type="match status" value="1"/>
</dbReference>
<feature type="coiled-coil region" evidence="3">
    <location>
        <begin position="11"/>
        <end position="113"/>
    </location>
</feature>
<protein>
    <recommendedName>
        <fullName evidence="5">Calponin-homology (CH) domain-containing protein</fullName>
    </recommendedName>
</protein>
<organism evidence="6 7">
    <name type="scientific">Candidula unifasciata</name>
    <dbReference type="NCBI Taxonomy" id="100452"/>
    <lineage>
        <taxon>Eukaryota</taxon>
        <taxon>Metazoa</taxon>
        <taxon>Spiralia</taxon>
        <taxon>Lophotrochozoa</taxon>
        <taxon>Mollusca</taxon>
        <taxon>Gastropoda</taxon>
        <taxon>Heterobranchia</taxon>
        <taxon>Euthyneura</taxon>
        <taxon>Panpulmonata</taxon>
        <taxon>Eupulmonata</taxon>
        <taxon>Stylommatophora</taxon>
        <taxon>Helicina</taxon>
        <taxon>Helicoidea</taxon>
        <taxon>Geomitridae</taxon>
        <taxon>Candidula</taxon>
    </lineage>
</organism>
<dbReference type="Proteomes" id="UP000678393">
    <property type="component" value="Unassembled WGS sequence"/>
</dbReference>
<dbReference type="PANTHER" id="PTHR23167">
    <property type="entry name" value="CALPONIN HOMOLOGY DOMAIN-CONTAINING PROTEIN DDB_G0272472-RELATED"/>
    <property type="match status" value="1"/>
</dbReference>
<proteinExistence type="inferred from homology"/>
<dbReference type="InterPro" id="IPR036872">
    <property type="entry name" value="CH_dom_sf"/>
</dbReference>
<dbReference type="EMBL" id="CAJHNH020003139">
    <property type="protein sequence ID" value="CAG5128624.1"/>
    <property type="molecule type" value="Genomic_DNA"/>
</dbReference>
<feature type="region of interest" description="Disordered" evidence="4">
    <location>
        <begin position="360"/>
        <end position="479"/>
    </location>
</feature>
<gene>
    <name evidence="6" type="ORF">CUNI_LOCUS14182</name>
</gene>
<name>A0A8S3ZGA6_9EUPU</name>
<evidence type="ECO:0000259" key="5">
    <source>
        <dbReference type="PROSITE" id="PS50021"/>
    </source>
</evidence>
<sequence length="612" mass="68849">MRKQFEWSNALQTLENEYKEAHEAEETLREKYNALEEAHASLKTEKEALDKQLWEVKESLAAEQVEVSRLKTLLENERCKVAELETARRAQDKTDLEALLDVARQDKDRTDQKLADLVESLAFSQCELARLKESLTGKDQELAAVSSSAKTQIADLQFKLEVAESDKQNAEREVNLLREHIDQLAADCDSHLEAKQNLTSTLQEVQSELKNIKQQKQMMEAELHEISSRHNMESEEWKQFQRDLQTAVVIANNFSQETQEKMERLTVENAQVHEQMAALKVDFDKLLQENRILKQTSEDFSPRKHSILTNAEFKGKVLTTMDRELAALREGRPHLDQRSQSISVKSLIRSIEEQVKSGCSSIVSSHSESRRSSTSSEASLKDLAKPTSPQPTPDSPRSPTKEFNLRTSGFKTRSMERSPQPRHIPGSGVSGGITSPEGTGKGLQGSRVDGSESGGSKTTPQISSILKDRSTPRRGSGIIEVDACKKETLGRDPLSSLAKLMKGSKRNALLKWCQIKTIPYSNVDITNFSSSWIDGLGFCALLHSYVPERIPYSELTSEDKRKNLTIAFSAAESIGIKATLNINDMVSMERPDWQAVMNYVTAIYRHFEVDKP</sequence>
<evidence type="ECO:0000313" key="7">
    <source>
        <dbReference type="Proteomes" id="UP000678393"/>
    </source>
</evidence>
<feature type="compositionally biased region" description="Polar residues" evidence="4">
    <location>
        <begin position="454"/>
        <end position="464"/>
    </location>
</feature>
<dbReference type="Pfam" id="PF00307">
    <property type="entry name" value="CH"/>
    <property type="match status" value="1"/>
</dbReference>
<dbReference type="SMART" id="SM00033">
    <property type="entry name" value="CH"/>
    <property type="match status" value="1"/>
</dbReference>
<dbReference type="AlphaFoldDB" id="A0A8S3ZGA6"/>
<keyword evidence="7" id="KW-1185">Reference proteome</keyword>
<feature type="compositionally biased region" description="Low complexity" evidence="4">
    <location>
        <begin position="360"/>
        <end position="378"/>
    </location>
</feature>
<evidence type="ECO:0000313" key="6">
    <source>
        <dbReference type="EMBL" id="CAG5128624.1"/>
    </source>
</evidence>
<dbReference type="OrthoDB" id="21607at2759"/>
<comment type="similarity">
    <text evidence="1">Belongs to the cytospin-A family.</text>
</comment>
<dbReference type="InterPro" id="IPR001715">
    <property type="entry name" value="CH_dom"/>
</dbReference>
<keyword evidence="2 3" id="KW-0175">Coiled coil</keyword>
<evidence type="ECO:0000256" key="3">
    <source>
        <dbReference type="SAM" id="Coils"/>
    </source>
</evidence>
<evidence type="ECO:0000256" key="1">
    <source>
        <dbReference type="ARBA" id="ARBA00009452"/>
    </source>
</evidence>